<comment type="caution">
    <text evidence="2">The sequence shown here is derived from an EMBL/GenBank/DDBJ whole genome shotgun (WGS) entry which is preliminary data.</text>
</comment>
<keyword evidence="1" id="KW-0732">Signal</keyword>
<sequence>MHANTLGCLVWPQRLLLLSLLLQLGFPECSVFQSFVARIEQSVPVIAQDQLLLVSTGIPTFNHTKHASCHGESAGDDRKTRDNLVRHLETTNMQSAHRTKKLAE</sequence>
<organism evidence="2 3">
    <name type="scientific">Aphanomyces euteiches</name>
    <dbReference type="NCBI Taxonomy" id="100861"/>
    <lineage>
        <taxon>Eukaryota</taxon>
        <taxon>Sar</taxon>
        <taxon>Stramenopiles</taxon>
        <taxon>Oomycota</taxon>
        <taxon>Saprolegniomycetes</taxon>
        <taxon>Saprolegniales</taxon>
        <taxon>Verrucalvaceae</taxon>
        <taxon>Aphanomyces</taxon>
    </lineage>
</organism>
<gene>
    <name evidence="2" type="ORF">Ae201684_016878</name>
</gene>
<reference evidence="2 3" key="1">
    <citation type="submission" date="2019-07" db="EMBL/GenBank/DDBJ databases">
        <title>Genomics analysis of Aphanomyces spp. identifies a new class of oomycete effector associated with host adaptation.</title>
        <authorList>
            <person name="Gaulin E."/>
        </authorList>
    </citation>
    <scope>NUCLEOTIDE SEQUENCE [LARGE SCALE GENOMIC DNA]</scope>
    <source>
        <strain evidence="2 3">ATCC 201684</strain>
    </source>
</reference>
<accession>A0A6G0WB46</accession>
<feature type="signal peptide" evidence="1">
    <location>
        <begin position="1"/>
        <end position="27"/>
    </location>
</feature>
<feature type="chain" id="PRO_5026038694" description="Secreted protein" evidence="1">
    <location>
        <begin position="28"/>
        <end position="104"/>
    </location>
</feature>
<evidence type="ECO:0000256" key="1">
    <source>
        <dbReference type="SAM" id="SignalP"/>
    </source>
</evidence>
<evidence type="ECO:0000313" key="2">
    <source>
        <dbReference type="EMBL" id="KAF0724471.1"/>
    </source>
</evidence>
<evidence type="ECO:0000313" key="3">
    <source>
        <dbReference type="Proteomes" id="UP000481153"/>
    </source>
</evidence>
<protein>
    <recommendedName>
        <fullName evidence="4">Secreted protein</fullName>
    </recommendedName>
</protein>
<dbReference type="AlphaFoldDB" id="A0A6G0WB46"/>
<name>A0A6G0WB46_9STRA</name>
<evidence type="ECO:0008006" key="4">
    <source>
        <dbReference type="Google" id="ProtNLM"/>
    </source>
</evidence>
<dbReference type="Proteomes" id="UP000481153">
    <property type="component" value="Unassembled WGS sequence"/>
</dbReference>
<proteinExistence type="predicted"/>
<keyword evidence="3" id="KW-1185">Reference proteome</keyword>
<dbReference type="EMBL" id="VJMJ01000270">
    <property type="protein sequence ID" value="KAF0724471.1"/>
    <property type="molecule type" value="Genomic_DNA"/>
</dbReference>